<dbReference type="EMBL" id="CM017321">
    <property type="protein sequence ID" value="KAE7999598.1"/>
    <property type="molecule type" value="Genomic_DNA"/>
</dbReference>
<organism evidence="1 2">
    <name type="scientific">Carpinus fangiana</name>
    <dbReference type="NCBI Taxonomy" id="176857"/>
    <lineage>
        <taxon>Eukaryota</taxon>
        <taxon>Viridiplantae</taxon>
        <taxon>Streptophyta</taxon>
        <taxon>Embryophyta</taxon>
        <taxon>Tracheophyta</taxon>
        <taxon>Spermatophyta</taxon>
        <taxon>Magnoliopsida</taxon>
        <taxon>eudicotyledons</taxon>
        <taxon>Gunneridae</taxon>
        <taxon>Pentapetalae</taxon>
        <taxon>rosids</taxon>
        <taxon>fabids</taxon>
        <taxon>Fagales</taxon>
        <taxon>Betulaceae</taxon>
        <taxon>Carpinus</taxon>
    </lineage>
</organism>
<evidence type="ECO:0000313" key="2">
    <source>
        <dbReference type="Proteomes" id="UP000327013"/>
    </source>
</evidence>
<evidence type="ECO:0000313" key="1">
    <source>
        <dbReference type="EMBL" id="KAE7999598.1"/>
    </source>
</evidence>
<name>A0A5N6QJT0_9ROSI</name>
<dbReference type="Proteomes" id="UP000327013">
    <property type="component" value="Chromosome 1"/>
</dbReference>
<proteinExistence type="predicted"/>
<keyword evidence="2" id="KW-1185">Reference proteome</keyword>
<accession>A0A5N6QJT0</accession>
<protein>
    <submittedName>
        <fullName evidence="1">Uncharacterized protein</fullName>
    </submittedName>
</protein>
<reference evidence="1 2" key="1">
    <citation type="submission" date="2019-06" db="EMBL/GenBank/DDBJ databases">
        <title>A chromosomal-level reference genome of Carpinus fangiana (Coryloideae, Betulaceae).</title>
        <authorList>
            <person name="Yang X."/>
            <person name="Wang Z."/>
            <person name="Zhang L."/>
            <person name="Hao G."/>
            <person name="Liu J."/>
            <person name="Yang Y."/>
        </authorList>
    </citation>
    <scope>NUCLEOTIDE SEQUENCE [LARGE SCALE GENOMIC DNA]</scope>
    <source>
        <strain evidence="1">Cfa_2016G</strain>
        <tissue evidence="1">Leaf</tissue>
    </source>
</reference>
<sequence length="76" mass="8413">MPAPTQIGVATLGRRPTVPPPTVRCFSLRLPRRPPEKKAGFAFPPSLRRRLSLHAFRSTKVPSAAPTHMSFLNLIL</sequence>
<dbReference type="AlphaFoldDB" id="A0A5N6QJT0"/>
<gene>
    <name evidence="1" type="ORF">FH972_004006</name>
</gene>